<dbReference type="AlphaFoldDB" id="A0A9E2KWB7"/>
<keyword evidence="1 3" id="KW-0689">Ribosomal protein</keyword>
<evidence type="ECO:0000256" key="1">
    <source>
        <dbReference type="ARBA" id="ARBA00022980"/>
    </source>
</evidence>
<sequence length="97" mass="10613">MQKDLQPKVYESKYTCASCGSSFEILSTKDGNVMIDVCSHCHPFYVGAQSNTSLRGRAEKLSSKFAAGKAFNSTKKEESTLVKKANKTQVKNGLESL</sequence>
<dbReference type="GO" id="GO:0003735">
    <property type="term" value="F:structural constituent of ribosome"/>
    <property type="evidence" value="ECO:0007669"/>
    <property type="project" value="InterPro"/>
</dbReference>
<dbReference type="InterPro" id="IPR002150">
    <property type="entry name" value="Ribosomal_bL31"/>
</dbReference>
<accession>A0A9E2KWB7</accession>
<dbReference type="EMBL" id="JAHLFM010000026">
    <property type="protein sequence ID" value="MBU3830858.1"/>
    <property type="molecule type" value="Genomic_DNA"/>
</dbReference>
<dbReference type="NCBIfam" id="NF000612">
    <property type="entry name" value="PRK00019.1"/>
    <property type="match status" value="1"/>
</dbReference>
<evidence type="ECO:0000313" key="5">
    <source>
        <dbReference type="Proteomes" id="UP000824247"/>
    </source>
</evidence>
<dbReference type="Gene3D" id="4.10.830.30">
    <property type="entry name" value="Ribosomal protein L31"/>
    <property type="match status" value="1"/>
</dbReference>
<dbReference type="GO" id="GO:0006412">
    <property type="term" value="P:translation"/>
    <property type="evidence" value="ECO:0007669"/>
    <property type="project" value="InterPro"/>
</dbReference>
<proteinExistence type="inferred from homology"/>
<protein>
    <recommendedName>
        <fullName evidence="3">50S ribosomal protein L31</fullName>
    </recommendedName>
</protein>
<gene>
    <name evidence="4" type="primary">rpmE</name>
    <name evidence="4" type="ORF">H9897_01760</name>
</gene>
<reference evidence="4" key="1">
    <citation type="journal article" date="2021" name="PeerJ">
        <title>Extensive microbial diversity within the chicken gut microbiome revealed by metagenomics and culture.</title>
        <authorList>
            <person name="Gilroy R."/>
            <person name="Ravi A."/>
            <person name="Getino M."/>
            <person name="Pursley I."/>
            <person name="Horton D.L."/>
            <person name="Alikhan N.F."/>
            <person name="Baker D."/>
            <person name="Gharbi K."/>
            <person name="Hall N."/>
            <person name="Watson M."/>
            <person name="Adriaenssens E.M."/>
            <person name="Foster-Nyarko E."/>
            <person name="Jarju S."/>
            <person name="Secka A."/>
            <person name="Antonio M."/>
            <person name="Oren A."/>
            <person name="Chaudhuri R.R."/>
            <person name="La Ragione R."/>
            <person name="Hildebrand F."/>
            <person name="Pallen M.J."/>
        </authorList>
    </citation>
    <scope>NUCLEOTIDE SEQUENCE</scope>
    <source>
        <strain evidence="4">A5-1222</strain>
    </source>
</reference>
<keyword evidence="2 3" id="KW-0687">Ribonucleoprotein</keyword>
<dbReference type="InterPro" id="IPR042105">
    <property type="entry name" value="Ribosomal_bL31_sf"/>
</dbReference>
<dbReference type="InterPro" id="IPR034704">
    <property type="entry name" value="Ribosomal_bL28/bL31-like_sf"/>
</dbReference>
<name>A0A9E2KWB7_9BACT</name>
<dbReference type="PRINTS" id="PR01249">
    <property type="entry name" value="RIBOSOMALL31"/>
</dbReference>
<dbReference type="PANTHER" id="PTHR33280:SF1">
    <property type="entry name" value="LARGE RIBOSOMAL SUBUNIT PROTEIN BL31C"/>
    <property type="match status" value="1"/>
</dbReference>
<dbReference type="GO" id="GO:0005840">
    <property type="term" value="C:ribosome"/>
    <property type="evidence" value="ECO:0007669"/>
    <property type="project" value="UniProtKB-KW"/>
</dbReference>
<evidence type="ECO:0000256" key="2">
    <source>
        <dbReference type="ARBA" id="ARBA00023274"/>
    </source>
</evidence>
<comment type="caution">
    <text evidence="4">The sequence shown here is derived from an EMBL/GenBank/DDBJ whole genome shotgun (WGS) entry which is preliminary data.</text>
</comment>
<dbReference type="GO" id="GO:1990904">
    <property type="term" value="C:ribonucleoprotein complex"/>
    <property type="evidence" value="ECO:0007669"/>
    <property type="project" value="UniProtKB-KW"/>
</dbReference>
<dbReference type="PANTHER" id="PTHR33280">
    <property type="entry name" value="50S RIBOSOMAL PROTEIN L31, CHLOROPLASTIC"/>
    <property type="match status" value="1"/>
</dbReference>
<dbReference type="NCBIfam" id="TIGR00105">
    <property type="entry name" value="L31"/>
    <property type="match status" value="1"/>
</dbReference>
<evidence type="ECO:0000313" key="4">
    <source>
        <dbReference type="EMBL" id="MBU3830858.1"/>
    </source>
</evidence>
<organism evidence="4 5">
    <name type="scientific">Candidatus Ureaplasma intestinipullorum</name>
    <dbReference type="NCBI Taxonomy" id="2838770"/>
    <lineage>
        <taxon>Bacteria</taxon>
        <taxon>Bacillati</taxon>
        <taxon>Mycoplasmatota</taxon>
        <taxon>Mycoplasmoidales</taxon>
        <taxon>Mycoplasmoidaceae</taxon>
        <taxon>Ureaplasma</taxon>
    </lineage>
</organism>
<comment type="similarity">
    <text evidence="3">Belongs to the bacterial ribosomal protein bL31 family.</text>
</comment>
<evidence type="ECO:0000256" key="3">
    <source>
        <dbReference type="RuleBase" id="RU000564"/>
    </source>
</evidence>
<dbReference type="SUPFAM" id="SSF143800">
    <property type="entry name" value="L28p-like"/>
    <property type="match status" value="1"/>
</dbReference>
<dbReference type="Pfam" id="PF01197">
    <property type="entry name" value="Ribosomal_L31"/>
    <property type="match status" value="1"/>
</dbReference>
<dbReference type="Proteomes" id="UP000824247">
    <property type="component" value="Unassembled WGS sequence"/>
</dbReference>
<reference evidence="4" key="2">
    <citation type="submission" date="2021-04" db="EMBL/GenBank/DDBJ databases">
        <authorList>
            <person name="Gilroy R."/>
        </authorList>
    </citation>
    <scope>NUCLEOTIDE SEQUENCE</scope>
    <source>
        <strain evidence="4">A5-1222</strain>
    </source>
</reference>